<evidence type="ECO:0000313" key="5">
    <source>
        <dbReference type="RefSeq" id="XP_054859752.1"/>
    </source>
</evidence>
<proteinExistence type="predicted"/>
<dbReference type="PRINTS" id="PR00160">
    <property type="entry name" value="GLUTAREDOXIN"/>
</dbReference>
<dbReference type="GO" id="GO:0005739">
    <property type="term" value="C:mitochondrion"/>
    <property type="evidence" value="ECO:0007669"/>
    <property type="project" value="TreeGrafter"/>
</dbReference>
<dbReference type="Proteomes" id="UP001190640">
    <property type="component" value="Chromosome 19"/>
</dbReference>
<keyword evidence="4" id="KW-1185">Reference proteome</keyword>
<gene>
    <name evidence="5" type="primary">LOC129346426</name>
</gene>
<evidence type="ECO:0000259" key="3">
    <source>
        <dbReference type="Pfam" id="PF00462"/>
    </source>
</evidence>
<feature type="domain" description="Glutaredoxin" evidence="3">
    <location>
        <begin position="24"/>
        <end position="78"/>
    </location>
</feature>
<dbReference type="Gene3D" id="3.40.30.10">
    <property type="entry name" value="Glutaredoxin"/>
    <property type="match status" value="1"/>
</dbReference>
<sequence>MPEQFVSGKIQRNKVTAFGKSSRLYCHIAVELLEVLSVENLEYVDLPTRMDMSNIQNYMECTTGSRSVPNLFIGETCISGYDNLNALNDSGELVPRLKRIGAL</sequence>
<dbReference type="PANTHER" id="PTHR46185:SF1">
    <property type="entry name" value="GLUTAREDOXIN-1"/>
    <property type="match status" value="1"/>
</dbReference>
<keyword evidence="2" id="KW-0249">Electron transport</keyword>
<accession>A0AA97KPA5</accession>
<reference evidence="5" key="1">
    <citation type="submission" date="2025-08" db="UniProtKB">
        <authorList>
            <consortium name="RefSeq"/>
        </authorList>
    </citation>
    <scope>IDENTIFICATION</scope>
    <source>
        <tissue evidence="5">Blood</tissue>
    </source>
</reference>
<dbReference type="GeneID" id="129346426"/>
<dbReference type="GO" id="GO:0015038">
    <property type="term" value="F:glutathione disulfide oxidoreductase activity"/>
    <property type="evidence" value="ECO:0007669"/>
    <property type="project" value="TreeGrafter"/>
</dbReference>
<protein>
    <submittedName>
        <fullName evidence="5">Glutaredoxin-1-like</fullName>
    </submittedName>
</protein>
<dbReference type="PROSITE" id="PS51354">
    <property type="entry name" value="GLUTAREDOXIN_2"/>
    <property type="match status" value="1"/>
</dbReference>
<dbReference type="InterPro" id="IPR047185">
    <property type="entry name" value="GLRX1"/>
</dbReference>
<dbReference type="KEGG" id="emc:129346426"/>
<dbReference type="Pfam" id="PF00462">
    <property type="entry name" value="Glutaredoxin"/>
    <property type="match status" value="1"/>
</dbReference>
<dbReference type="PANTHER" id="PTHR46185">
    <property type="entry name" value="GLUTAREDOXIN-1"/>
    <property type="match status" value="1"/>
</dbReference>
<dbReference type="InterPro" id="IPR002109">
    <property type="entry name" value="Glutaredoxin"/>
</dbReference>
<evidence type="ECO:0000256" key="2">
    <source>
        <dbReference type="ARBA" id="ARBA00022982"/>
    </source>
</evidence>
<dbReference type="RefSeq" id="XP_054859752.1">
    <property type="nucleotide sequence ID" value="XM_055003777.1"/>
</dbReference>
<dbReference type="SUPFAM" id="SSF52833">
    <property type="entry name" value="Thioredoxin-like"/>
    <property type="match status" value="1"/>
</dbReference>
<evidence type="ECO:0000256" key="1">
    <source>
        <dbReference type="ARBA" id="ARBA00022448"/>
    </source>
</evidence>
<dbReference type="InterPro" id="IPR014025">
    <property type="entry name" value="Glutaredoxin_subgr"/>
</dbReference>
<evidence type="ECO:0000313" key="4">
    <source>
        <dbReference type="Proteomes" id="UP001190640"/>
    </source>
</evidence>
<keyword evidence="1" id="KW-0813">Transport</keyword>
<organism evidence="4 5">
    <name type="scientific">Eublepharis macularius</name>
    <name type="common">Leopard gecko</name>
    <name type="synonym">Cyrtodactylus macularius</name>
    <dbReference type="NCBI Taxonomy" id="481883"/>
    <lineage>
        <taxon>Eukaryota</taxon>
        <taxon>Metazoa</taxon>
        <taxon>Chordata</taxon>
        <taxon>Craniata</taxon>
        <taxon>Vertebrata</taxon>
        <taxon>Euteleostomi</taxon>
        <taxon>Lepidosauria</taxon>
        <taxon>Squamata</taxon>
        <taxon>Bifurcata</taxon>
        <taxon>Gekkota</taxon>
        <taxon>Eublepharidae</taxon>
        <taxon>Eublepharinae</taxon>
        <taxon>Eublepharis</taxon>
    </lineage>
</organism>
<dbReference type="AlphaFoldDB" id="A0AA97KPA5"/>
<dbReference type="InterPro" id="IPR036249">
    <property type="entry name" value="Thioredoxin-like_sf"/>
</dbReference>
<name>A0AA97KPA5_EUBMA</name>